<sequence>MKYVFRRNSSVGAMDAESDERFLRDCFLDTGDLESLVNSDDPKRIVVGRVGAGKSALLARLLETQSNAFEIRAETLSLSFVANSDIIQFFESAGVKLDLFYQLLWKHVFVVELLRRRYRISQGDPWGFLEQFRDIFQRDQAKKRAVEYLRQWNDQFWQDTEARVKEFTTKLERKLSGAIDAKAYGITLNASGAKNLTDEVKAEVFHKAQSVVNENQVRELGEIITLLADEIFTDPQNRFYIVIDRLDESWVDDRIRYKLIRALIETVRAFQRVRSVKVIVAIREDLLRTVFEATRDAGFQEEKFEGLILRLRWSKTQLKQLLDLRIDRLIREPYTQRKVYFDDVFRGSVRDESAIDYLVSRTLFRPRDAIAFVNCCIELCEGKEYVPPSIVQDAERKYSIGRMRSLRDEWSGHFSSLNACAELIRGRNSHFKYSEITEQKSG</sequence>
<dbReference type="InterPro" id="IPR059206">
    <property type="entry name" value="Sll1717-like"/>
</dbReference>
<name>B1TBZ2_9BURK</name>
<dbReference type="AlphaFoldDB" id="B1TBZ2"/>
<gene>
    <name evidence="1" type="ORF">BamMEX5DRAFT_5308</name>
</gene>
<evidence type="ECO:0000313" key="1">
    <source>
        <dbReference type="EMBL" id="EDT38918.1"/>
    </source>
</evidence>
<dbReference type="PATRIC" id="fig|396597.7.peg.2325"/>
<dbReference type="NCBIfam" id="NF047389">
    <property type="entry name" value="ATPase_Sll1717"/>
    <property type="match status" value="1"/>
</dbReference>
<protein>
    <submittedName>
        <fullName evidence="1">ATPase involved in DNA repair</fullName>
    </submittedName>
</protein>
<reference evidence="1 2" key="1">
    <citation type="submission" date="2008-03" db="EMBL/GenBank/DDBJ databases">
        <title>Sequencing of the draft genome and assembly of Burkholderia ambifaria MEX-5.</title>
        <authorList>
            <consortium name="US DOE Joint Genome Institute (JGI-PGF)"/>
            <person name="Copeland A."/>
            <person name="Lucas S."/>
            <person name="Lapidus A."/>
            <person name="Glavina del Rio T."/>
            <person name="Dalin E."/>
            <person name="Tice H."/>
            <person name="Bruce D."/>
            <person name="Goodwin L."/>
            <person name="Pitluck S."/>
            <person name="Larimer F."/>
            <person name="Land M.L."/>
            <person name="Hauser L."/>
            <person name="Tiedje J."/>
            <person name="Richardson P."/>
        </authorList>
    </citation>
    <scope>NUCLEOTIDE SEQUENCE [LARGE SCALE GENOMIC DNA]</scope>
    <source>
        <strain evidence="1 2">MEX-5</strain>
    </source>
</reference>
<dbReference type="EMBL" id="ABLK01000236">
    <property type="protein sequence ID" value="EDT38918.1"/>
    <property type="molecule type" value="Genomic_DNA"/>
</dbReference>
<dbReference type="Proteomes" id="UP000004814">
    <property type="component" value="Unassembled WGS sequence"/>
</dbReference>
<proteinExistence type="predicted"/>
<dbReference type="RefSeq" id="WP_006761093.1">
    <property type="nucleotide sequence ID" value="NZ_ABLK01000236.1"/>
</dbReference>
<evidence type="ECO:0000313" key="2">
    <source>
        <dbReference type="Proteomes" id="UP000004814"/>
    </source>
</evidence>
<accession>B1TBZ2</accession>
<comment type="caution">
    <text evidence="1">The sequence shown here is derived from an EMBL/GenBank/DDBJ whole genome shotgun (WGS) entry which is preliminary data.</text>
</comment>
<organism evidence="1 2">
    <name type="scientific">Burkholderia ambifaria MEX-5</name>
    <dbReference type="NCBI Taxonomy" id="396597"/>
    <lineage>
        <taxon>Bacteria</taxon>
        <taxon>Pseudomonadati</taxon>
        <taxon>Pseudomonadota</taxon>
        <taxon>Betaproteobacteria</taxon>
        <taxon>Burkholderiales</taxon>
        <taxon>Burkholderiaceae</taxon>
        <taxon>Burkholderia</taxon>
        <taxon>Burkholderia cepacia complex</taxon>
    </lineage>
</organism>